<feature type="domain" description="AB hydrolase-1" evidence="1">
    <location>
        <begin position="31"/>
        <end position="284"/>
    </location>
</feature>
<gene>
    <name evidence="2" type="ORF">CAL20_20755</name>
</gene>
<dbReference type="PANTHER" id="PTHR43194">
    <property type="entry name" value="HYDROLASE ALPHA/BETA FOLD FAMILY"/>
    <property type="match status" value="1"/>
</dbReference>
<proteinExistence type="predicted"/>
<accession>A0A261TSX7</accession>
<dbReference type="GO" id="GO:0016787">
    <property type="term" value="F:hydrolase activity"/>
    <property type="evidence" value="ECO:0007669"/>
    <property type="project" value="UniProtKB-KW"/>
</dbReference>
<dbReference type="SUPFAM" id="SSF53474">
    <property type="entry name" value="alpha/beta-Hydrolases"/>
    <property type="match status" value="1"/>
</dbReference>
<evidence type="ECO:0000313" key="3">
    <source>
        <dbReference type="Proteomes" id="UP000216885"/>
    </source>
</evidence>
<name>A0A261TSX7_9BORD</name>
<dbReference type="EMBL" id="NEVQ01000021">
    <property type="protein sequence ID" value="OZI52381.1"/>
    <property type="molecule type" value="Genomic_DNA"/>
</dbReference>
<dbReference type="RefSeq" id="WP_094838865.1">
    <property type="nucleotide sequence ID" value="NZ_NEVQ01000021.1"/>
</dbReference>
<dbReference type="Pfam" id="PF12697">
    <property type="entry name" value="Abhydrolase_6"/>
    <property type="match status" value="1"/>
</dbReference>
<protein>
    <submittedName>
        <fullName evidence="2">Alpha/beta hydrolase</fullName>
    </submittedName>
</protein>
<keyword evidence="3" id="KW-1185">Reference proteome</keyword>
<dbReference type="AlphaFoldDB" id="A0A261TSX7"/>
<dbReference type="Proteomes" id="UP000216885">
    <property type="component" value="Unassembled WGS sequence"/>
</dbReference>
<dbReference type="InterPro" id="IPR000073">
    <property type="entry name" value="AB_hydrolase_1"/>
</dbReference>
<dbReference type="Gene3D" id="3.40.50.1820">
    <property type="entry name" value="alpha/beta hydrolase"/>
    <property type="match status" value="2"/>
</dbReference>
<dbReference type="PANTHER" id="PTHR43194:SF5">
    <property type="entry name" value="PIMELOYL-[ACYL-CARRIER PROTEIN] METHYL ESTER ESTERASE"/>
    <property type="match status" value="1"/>
</dbReference>
<dbReference type="InterPro" id="IPR050228">
    <property type="entry name" value="Carboxylesterase_BioH"/>
</dbReference>
<comment type="caution">
    <text evidence="2">The sequence shown here is derived from an EMBL/GenBank/DDBJ whole genome shotgun (WGS) entry which is preliminary data.</text>
</comment>
<organism evidence="2 3">
    <name type="scientific">Bordetella genomosp. 4</name>
    <dbReference type="NCBI Taxonomy" id="463044"/>
    <lineage>
        <taxon>Bacteria</taxon>
        <taxon>Pseudomonadati</taxon>
        <taxon>Pseudomonadota</taxon>
        <taxon>Betaproteobacteria</taxon>
        <taxon>Burkholderiales</taxon>
        <taxon>Alcaligenaceae</taxon>
        <taxon>Bordetella</taxon>
    </lineage>
</organism>
<evidence type="ECO:0000313" key="2">
    <source>
        <dbReference type="EMBL" id="OZI52381.1"/>
    </source>
</evidence>
<keyword evidence="2" id="KW-0378">Hydrolase</keyword>
<dbReference type="InterPro" id="IPR029058">
    <property type="entry name" value="AB_hydrolase_fold"/>
</dbReference>
<sequence>MKRTYLYSGTAEHPVYADVVASAGGVRKPPIVMLHGGFHNGTAFLATPDGREGWATFFSRRGHDVYVMDWPGHGRSPSTPAFSQLSMADVGRSSGALLQEIGPAIVFAHSASGPVAWWVAENYRAFVVAVVGLAPGAPANLVPALPPEPVAPIDGDTTGHPIYAPTDRPAFVDRAFMKAFWANSPRFPHEAFEAYARSIGPESPRILNERFNIGASGLHLTDTAQLHGLPMLVLTGDQDPRHPKDVDGALAAFLGADFVWLPDVGITGNGHMLMMEDNHEQLAELISRWLAEKGL</sequence>
<evidence type="ECO:0000259" key="1">
    <source>
        <dbReference type="Pfam" id="PF12697"/>
    </source>
</evidence>
<reference evidence="2 3" key="1">
    <citation type="submission" date="2017-05" db="EMBL/GenBank/DDBJ databases">
        <title>Complete and WGS of Bordetella genogroups.</title>
        <authorList>
            <person name="Spilker T."/>
            <person name="LiPuma J."/>
        </authorList>
    </citation>
    <scope>NUCLEOTIDE SEQUENCE [LARGE SCALE GENOMIC DNA]</scope>
    <source>
        <strain evidence="2 3">AU9919</strain>
    </source>
</reference>